<evidence type="ECO:0000313" key="4">
    <source>
        <dbReference type="Proteomes" id="UP000010847"/>
    </source>
</evidence>
<dbReference type="STRING" id="871968.DESME_12965"/>
<protein>
    <submittedName>
        <fullName evidence="3">Sporulation/spore germination protein</fullName>
    </submittedName>
</protein>
<dbReference type="Pfam" id="PF10646">
    <property type="entry name" value="Germane"/>
    <property type="match status" value="1"/>
</dbReference>
<dbReference type="PROSITE" id="PS51257">
    <property type="entry name" value="PROKAR_LIPOPROTEIN"/>
    <property type="match status" value="1"/>
</dbReference>
<gene>
    <name evidence="3" type="ORF">DESME_12965</name>
</gene>
<reference evidence="3 4" key="1">
    <citation type="submission" date="2013-12" db="EMBL/GenBank/DDBJ databases">
        <authorList>
            <consortium name="DOE Joint Genome Institute"/>
            <person name="Smidt H."/>
            <person name="Huntemann M."/>
            <person name="Han J."/>
            <person name="Chen A."/>
            <person name="Kyrpides N."/>
            <person name="Mavromatis K."/>
            <person name="Markowitz V."/>
            <person name="Palaniappan K."/>
            <person name="Ivanova N."/>
            <person name="Schaumberg A."/>
            <person name="Pati A."/>
            <person name="Liolios K."/>
            <person name="Nordberg H.P."/>
            <person name="Cantor M.N."/>
            <person name="Hua S.X."/>
            <person name="Woyke T."/>
        </authorList>
    </citation>
    <scope>NUCLEOTIDE SEQUENCE [LARGE SCALE GENOMIC DNA]</scope>
    <source>
        <strain evidence="4">DSM 15288</strain>
    </source>
</reference>
<feature type="region of interest" description="Disordered" evidence="1">
    <location>
        <begin position="34"/>
        <end position="67"/>
    </location>
</feature>
<proteinExistence type="predicted"/>
<dbReference type="AlphaFoldDB" id="W0EAD5"/>
<sequence length="201" mass="21287">MFLRKTRPLALILIVVLVMMLGVTGCGTSNLQTQATATPTPNETNAVANSSSANNTPTPNSTTAQATPVTLYFPTPDASGLVAVEKTVNVSNGEVIKAMFNEFNNPPTGLERVLPKGTELLDASIKDGVATLNLSKEFKSNFEGGGTGEQMILYSIVNSLTTLPNVQSVQFLLNGEKTIAILGEMDTSGPLKRDESLITKQ</sequence>
<evidence type="ECO:0000256" key="1">
    <source>
        <dbReference type="SAM" id="MobiDB-lite"/>
    </source>
</evidence>
<dbReference type="HOGENOM" id="CLU_080926_0_1_9"/>
<dbReference type="Proteomes" id="UP000010847">
    <property type="component" value="Chromosome"/>
</dbReference>
<dbReference type="SMART" id="SM00909">
    <property type="entry name" value="Germane"/>
    <property type="match status" value="1"/>
</dbReference>
<dbReference type="InterPro" id="IPR019606">
    <property type="entry name" value="GerMN"/>
</dbReference>
<evidence type="ECO:0000313" key="3">
    <source>
        <dbReference type="EMBL" id="AHF07830.1"/>
    </source>
</evidence>
<dbReference type="RefSeq" id="WP_006715924.1">
    <property type="nucleotide sequence ID" value="NZ_CP007032.1"/>
</dbReference>
<dbReference type="KEGG" id="dmt:DESME_12965"/>
<dbReference type="eggNOG" id="COG5401">
    <property type="taxonomic scope" value="Bacteria"/>
</dbReference>
<dbReference type="EMBL" id="CP007032">
    <property type="protein sequence ID" value="AHF07830.1"/>
    <property type="molecule type" value="Genomic_DNA"/>
</dbReference>
<evidence type="ECO:0000259" key="2">
    <source>
        <dbReference type="SMART" id="SM00909"/>
    </source>
</evidence>
<accession>W0EAD5</accession>
<feature type="domain" description="GerMN" evidence="2">
    <location>
        <begin position="96"/>
        <end position="182"/>
    </location>
</feature>
<keyword evidence="4" id="KW-1185">Reference proteome</keyword>
<organism evidence="3 4">
    <name type="scientific">Desulfitobacterium metallireducens DSM 15288</name>
    <dbReference type="NCBI Taxonomy" id="871968"/>
    <lineage>
        <taxon>Bacteria</taxon>
        <taxon>Bacillati</taxon>
        <taxon>Bacillota</taxon>
        <taxon>Clostridia</taxon>
        <taxon>Eubacteriales</taxon>
        <taxon>Desulfitobacteriaceae</taxon>
        <taxon>Desulfitobacterium</taxon>
    </lineage>
</organism>
<name>W0EAD5_9FIRM</name>